<dbReference type="AlphaFoldDB" id="A0A0C7NQT8"/>
<dbReference type="Proteomes" id="UP000032809">
    <property type="component" value="Chromosome I"/>
</dbReference>
<dbReference type="HOGENOM" id="CLU_828249_0_0_0"/>
<keyword evidence="1" id="KW-0472">Membrane</keyword>
<dbReference type="STRING" id="1006576.DTL3_0918"/>
<feature type="transmembrane region" description="Helical" evidence="1">
    <location>
        <begin position="49"/>
        <end position="69"/>
    </location>
</feature>
<sequence>MKKNIYLSNFIFALVLAVLAVLVPQVGLKAILGICSVLFFGWNMKNHKFAFVILALIFLIIPSVSFAILKSMDVSWSSLWERWGKNIFSNQNDYMVLEPDTYIDSAENVYIKGVSLEITFDENSDQIYIPHQVRQNRISNTLNLTSDINNRHKSIIVIGTKNPYNTIQINSTSLRLKGILKATYFKTNTTSLNIDADIETSNFSVGSTSFRLNQELKAHNVQIDATSININSDIYADDIEIDGTSIKWFGYIDSRNIRLDGTSLNLDMTVNCSESININGTSINVRIKYADTWNGDRFLSVYGTHGNLKILEPLSNTGNLTLRAEGKIKATRDKY</sequence>
<dbReference type="KEGG" id="dtn:DTL3_0918"/>
<keyword evidence="3" id="KW-1185">Reference proteome</keyword>
<gene>
    <name evidence="2" type="ORF">DTL3_0918</name>
</gene>
<keyword evidence="1" id="KW-0812">Transmembrane</keyword>
<reference evidence="3" key="1">
    <citation type="submission" date="2014-11" db="EMBL/GenBank/DDBJ databases">
        <authorList>
            <person name="Wibberg D."/>
        </authorList>
    </citation>
    <scope>NUCLEOTIDE SEQUENCE [LARGE SCALE GENOMIC DNA]</scope>
    <source>
        <strain evidence="3">L3</strain>
    </source>
</reference>
<name>A0A0C7NQT8_DEFTU</name>
<evidence type="ECO:0000313" key="2">
    <source>
        <dbReference type="EMBL" id="CEP78222.1"/>
    </source>
</evidence>
<proteinExistence type="predicted"/>
<dbReference type="EMBL" id="LN824141">
    <property type="protein sequence ID" value="CEP78222.1"/>
    <property type="molecule type" value="Genomic_DNA"/>
</dbReference>
<organism evidence="2 3">
    <name type="scientific">Defluviitoga tunisiensis</name>
    <dbReference type="NCBI Taxonomy" id="1006576"/>
    <lineage>
        <taxon>Bacteria</taxon>
        <taxon>Thermotogati</taxon>
        <taxon>Thermotogota</taxon>
        <taxon>Thermotogae</taxon>
        <taxon>Petrotogales</taxon>
        <taxon>Petrotogaceae</taxon>
        <taxon>Defluviitoga</taxon>
    </lineage>
</organism>
<accession>A0A0C7NQT8</accession>
<protein>
    <submittedName>
        <fullName evidence="2">Putative membrane protein</fullName>
    </submittedName>
</protein>
<dbReference type="RefSeq" id="WP_045087718.1">
    <property type="nucleotide sequence ID" value="NZ_LN824141.1"/>
</dbReference>
<evidence type="ECO:0000256" key="1">
    <source>
        <dbReference type="SAM" id="Phobius"/>
    </source>
</evidence>
<keyword evidence="1" id="KW-1133">Transmembrane helix</keyword>
<dbReference type="OrthoDB" id="48090at2"/>
<evidence type="ECO:0000313" key="3">
    <source>
        <dbReference type="Proteomes" id="UP000032809"/>
    </source>
</evidence>